<feature type="domain" description="Major facilitator superfamily (MFS) profile" evidence="8">
    <location>
        <begin position="22"/>
        <end position="513"/>
    </location>
</feature>
<dbReference type="AlphaFoldDB" id="A0A344UBI6"/>
<feature type="transmembrane region" description="Helical" evidence="7">
    <location>
        <begin position="173"/>
        <end position="198"/>
    </location>
</feature>
<feature type="transmembrane region" description="Helical" evidence="7">
    <location>
        <begin position="310"/>
        <end position="329"/>
    </location>
</feature>
<evidence type="ECO:0000256" key="3">
    <source>
        <dbReference type="ARBA" id="ARBA00022692"/>
    </source>
</evidence>
<dbReference type="Gene3D" id="1.20.1250.20">
    <property type="entry name" value="MFS general substrate transporter like domains"/>
    <property type="match status" value="1"/>
</dbReference>
<evidence type="ECO:0000256" key="1">
    <source>
        <dbReference type="ARBA" id="ARBA00004651"/>
    </source>
</evidence>
<geneLocation type="plasmid" evidence="9 10">
    <name>unnamed2</name>
</geneLocation>
<keyword evidence="9" id="KW-0614">Plasmid</keyword>
<dbReference type="RefSeq" id="WP_114059417.1">
    <property type="nucleotide sequence ID" value="NZ_CP030864.1"/>
</dbReference>
<accession>A0A344UBI6</accession>
<feature type="transmembrane region" description="Helical" evidence="7">
    <location>
        <begin position="274"/>
        <end position="298"/>
    </location>
</feature>
<dbReference type="PANTHER" id="PTHR42718">
    <property type="entry name" value="MAJOR FACILITATOR SUPERFAMILY MULTIDRUG TRANSPORTER MFSC"/>
    <property type="match status" value="1"/>
</dbReference>
<feature type="transmembrane region" description="Helical" evidence="7">
    <location>
        <begin position="489"/>
        <end position="509"/>
    </location>
</feature>
<keyword evidence="2" id="KW-0813">Transport</keyword>
<dbReference type="Pfam" id="PF07690">
    <property type="entry name" value="MFS_1"/>
    <property type="match status" value="1"/>
</dbReference>
<feature type="transmembrane region" description="Helical" evidence="7">
    <location>
        <begin position="210"/>
        <end position="230"/>
    </location>
</feature>
<feature type="transmembrane region" description="Helical" evidence="7">
    <location>
        <begin position="341"/>
        <end position="359"/>
    </location>
</feature>
<feature type="transmembrane region" description="Helical" evidence="7">
    <location>
        <begin position="412"/>
        <end position="437"/>
    </location>
</feature>
<feature type="transmembrane region" description="Helical" evidence="7">
    <location>
        <begin position="56"/>
        <end position="76"/>
    </location>
</feature>
<sequence length="536" mass="55440">MPNSGAPRPDVPRHAPARPSLVLASLITVAAVANLNLSVANVALPAIGKAFDSSQTTLNLVAVGYSLGLAASVLYLGAVGDRHGRKLLLLLGVALSLPACLLAAYAPNDTVLVAARILGGLSAGMAYPTTLALITALWAGPPRTKAIALWSALGGGISLLGPVVAGALLERFFWGSVFLVTLPLAVVALAMALLFVPAHANESAEPVDNLGGVLSVLLIAGLVLAINFAAVPGEGALVTGLAVIAVAAGAAFFLRQRRAPNPLYDLHIAARRTFWVAACAGIIVYGAMMGSAFVSQQYLQNVLEYDPVEAGAAILPLVVMTVLVAPRSAKLVESRGARTTLLTGYAFLFLAFAWMLLFWGEDSSYWQIGSAYVFIGLGAGFAGTPASHALTGSVPVRRAGMASGTADLQRDLGGAVMQSVMGVLLTAGYASAFNAAIAASPESEDVSDQVQSELTKSFASAAETAQQHPRYADQIVEAARQSFLHGDDWAYTVGLAAIALGALLVFAMFPHRDAERDLLRHYSDEDSASAATAGPR</sequence>
<dbReference type="InterPro" id="IPR020846">
    <property type="entry name" value="MFS_dom"/>
</dbReference>
<keyword evidence="10" id="KW-1185">Reference proteome</keyword>
<evidence type="ECO:0000313" key="9">
    <source>
        <dbReference type="EMBL" id="AXE28257.1"/>
    </source>
</evidence>
<feature type="transmembrane region" description="Helical" evidence="7">
    <location>
        <begin position="88"/>
        <end position="107"/>
    </location>
</feature>
<comment type="subcellular location">
    <subcellularLocation>
        <location evidence="1">Cell membrane</location>
        <topology evidence="1">Multi-pass membrane protein</topology>
    </subcellularLocation>
</comment>
<dbReference type="InterPro" id="IPR011701">
    <property type="entry name" value="MFS"/>
</dbReference>
<name>A0A344UBI6_9ACTN</name>
<dbReference type="Proteomes" id="UP000252004">
    <property type="component" value="Plasmid unnamed2"/>
</dbReference>
<keyword evidence="6" id="KW-0046">Antibiotic resistance</keyword>
<dbReference type="PANTHER" id="PTHR42718:SF9">
    <property type="entry name" value="MAJOR FACILITATOR SUPERFAMILY MULTIDRUG TRANSPORTER MFSC"/>
    <property type="match status" value="1"/>
</dbReference>
<evidence type="ECO:0000256" key="7">
    <source>
        <dbReference type="SAM" id="Phobius"/>
    </source>
</evidence>
<keyword evidence="4 7" id="KW-1133">Transmembrane helix</keyword>
<dbReference type="CDD" id="cd17321">
    <property type="entry name" value="MFS_MMR_MDR_like"/>
    <property type="match status" value="1"/>
</dbReference>
<dbReference type="OrthoDB" id="9781469at2"/>
<feature type="transmembrane region" description="Helical" evidence="7">
    <location>
        <begin position="21"/>
        <end position="44"/>
    </location>
</feature>
<dbReference type="GO" id="GO:0022857">
    <property type="term" value="F:transmembrane transporter activity"/>
    <property type="evidence" value="ECO:0007669"/>
    <property type="project" value="InterPro"/>
</dbReference>
<evidence type="ECO:0000256" key="5">
    <source>
        <dbReference type="ARBA" id="ARBA00023136"/>
    </source>
</evidence>
<evidence type="ECO:0000256" key="2">
    <source>
        <dbReference type="ARBA" id="ARBA00022448"/>
    </source>
</evidence>
<dbReference type="PROSITE" id="PS50850">
    <property type="entry name" value="MFS"/>
    <property type="match status" value="1"/>
</dbReference>
<evidence type="ECO:0000256" key="4">
    <source>
        <dbReference type="ARBA" id="ARBA00022989"/>
    </source>
</evidence>
<protein>
    <submittedName>
        <fullName evidence="9">MFS transporter</fullName>
    </submittedName>
</protein>
<gene>
    <name evidence="9" type="ORF">C0216_32805</name>
</gene>
<keyword evidence="3 7" id="KW-0812">Transmembrane</keyword>
<dbReference type="InterPro" id="IPR036259">
    <property type="entry name" value="MFS_trans_sf"/>
</dbReference>
<feature type="transmembrane region" description="Helical" evidence="7">
    <location>
        <begin position="146"/>
        <end position="167"/>
    </location>
</feature>
<proteinExistence type="predicted"/>
<feature type="transmembrane region" description="Helical" evidence="7">
    <location>
        <begin position="113"/>
        <end position="139"/>
    </location>
</feature>
<keyword evidence="5 7" id="KW-0472">Membrane</keyword>
<dbReference type="KEGG" id="sgz:C0216_32805"/>
<dbReference type="GO" id="GO:0005886">
    <property type="term" value="C:plasma membrane"/>
    <property type="evidence" value="ECO:0007669"/>
    <property type="project" value="UniProtKB-SubCell"/>
</dbReference>
<evidence type="ECO:0000313" key="10">
    <source>
        <dbReference type="Proteomes" id="UP000252004"/>
    </source>
</evidence>
<dbReference type="Gene3D" id="1.20.1720.10">
    <property type="entry name" value="Multidrug resistance protein D"/>
    <property type="match status" value="1"/>
</dbReference>
<feature type="transmembrane region" description="Helical" evidence="7">
    <location>
        <begin position="371"/>
        <end position="391"/>
    </location>
</feature>
<dbReference type="GO" id="GO:0046677">
    <property type="term" value="P:response to antibiotic"/>
    <property type="evidence" value="ECO:0007669"/>
    <property type="project" value="UniProtKB-KW"/>
</dbReference>
<organism evidence="9 10">
    <name type="scientific">Streptomyces globosus</name>
    <dbReference type="NCBI Taxonomy" id="68209"/>
    <lineage>
        <taxon>Bacteria</taxon>
        <taxon>Bacillati</taxon>
        <taxon>Actinomycetota</taxon>
        <taxon>Actinomycetes</taxon>
        <taxon>Kitasatosporales</taxon>
        <taxon>Streptomycetaceae</taxon>
        <taxon>Streptomyces</taxon>
    </lineage>
</organism>
<evidence type="ECO:0000256" key="6">
    <source>
        <dbReference type="ARBA" id="ARBA00023251"/>
    </source>
</evidence>
<reference evidence="9 10" key="1">
    <citation type="submission" date="2018-01" db="EMBL/GenBank/DDBJ databases">
        <title>Draft genome Sequence of streptomyces globosus LZH-48.</title>
        <authorList>
            <person name="Ran K."/>
            <person name="Li Z."/>
            <person name="Wei S."/>
            <person name="Dong R."/>
        </authorList>
    </citation>
    <scope>NUCLEOTIDE SEQUENCE [LARGE SCALE GENOMIC DNA]</scope>
    <source>
        <strain evidence="9 10">LZH-48</strain>
        <plasmid evidence="9 10">unnamed2</plasmid>
    </source>
</reference>
<evidence type="ECO:0000259" key="8">
    <source>
        <dbReference type="PROSITE" id="PS50850"/>
    </source>
</evidence>
<dbReference type="SUPFAM" id="SSF103473">
    <property type="entry name" value="MFS general substrate transporter"/>
    <property type="match status" value="1"/>
</dbReference>
<dbReference type="EMBL" id="CP030864">
    <property type="protein sequence ID" value="AXE28257.1"/>
    <property type="molecule type" value="Genomic_DNA"/>
</dbReference>
<feature type="transmembrane region" description="Helical" evidence="7">
    <location>
        <begin position="236"/>
        <end position="254"/>
    </location>
</feature>